<dbReference type="PATRIC" id="fig|523841.21.peg.220"/>
<dbReference type="Proteomes" id="UP000011603">
    <property type="component" value="Unassembled WGS sequence"/>
</dbReference>
<accession>I3R9F0</accession>
<proteinExistence type="predicted"/>
<dbReference type="GeneID" id="54852602"/>
<keyword evidence="1" id="KW-1133">Transmembrane helix</keyword>
<reference evidence="3 5" key="3">
    <citation type="journal article" date="2014" name="PLoS Genet.">
        <title>Phylogenetically driven sequencing of extremely halophilic archaea reveals strategies for static and dynamic osmo-response.</title>
        <authorList>
            <person name="Becker E.A."/>
            <person name="Seitzer P.M."/>
            <person name="Tritt A."/>
            <person name="Larsen D."/>
            <person name="Krusor M."/>
            <person name="Yao A.I."/>
            <person name="Wu D."/>
            <person name="Madern D."/>
            <person name="Eisen J.A."/>
            <person name="Darling A.E."/>
            <person name="Facciotti M.T."/>
        </authorList>
    </citation>
    <scope>NUCLEOTIDE SEQUENCE [LARGE SCALE GENOMIC DNA]</scope>
    <source>
        <strain evidence="3">ATCC 33500</strain>
        <strain evidence="5">ATCC 33500 / DSM 1411 / JCM 8866 / NBRC 14739 / NCIMB 2177 / R-4</strain>
    </source>
</reference>
<keyword evidence="1" id="KW-0812">Transmembrane</keyword>
<feature type="transmembrane region" description="Helical" evidence="1">
    <location>
        <begin position="7"/>
        <end position="26"/>
    </location>
</feature>
<keyword evidence="1" id="KW-0472">Membrane</keyword>
<evidence type="ECO:0000313" key="5">
    <source>
        <dbReference type="Proteomes" id="UP000011603"/>
    </source>
</evidence>
<name>I3R9F0_HALMT</name>
<evidence type="ECO:0000313" key="2">
    <source>
        <dbReference type="EMBL" id="AFK20860.1"/>
    </source>
</evidence>
<dbReference type="HOGENOM" id="CLU_214685_0_0_2"/>
<evidence type="ECO:0000256" key="1">
    <source>
        <dbReference type="SAM" id="Phobius"/>
    </source>
</evidence>
<dbReference type="EMBL" id="CP001870">
    <property type="protein sequence ID" value="AFK20860.1"/>
    <property type="molecule type" value="Genomic_DNA"/>
</dbReference>
<dbReference type="AlphaFoldDB" id="I3R9F0"/>
<gene>
    <name evidence="2" type="ordered locus">HFX_5023</name>
    <name evidence="3" type="ORF">C439_01080</name>
</gene>
<reference evidence="2" key="4">
    <citation type="submission" date="2014-05" db="EMBL/GenBank/DDBJ databases">
        <authorList>
            <person name="Wang L."/>
            <person name="Yang H."/>
            <person name="Xiang H."/>
        </authorList>
    </citation>
    <scope>NUCLEOTIDE SEQUENCE</scope>
    <source>
        <strain evidence="2">CGMCC 1.2087</strain>
        <plasmid evidence="2">pHM300</plasmid>
    </source>
</reference>
<dbReference type="RefSeq" id="WP_004056421.1">
    <property type="nucleotide sequence ID" value="NC_017943.1"/>
</dbReference>
<keyword evidence="5" id="KW-1185">Reference proteome</keyword>
<dbReference type="Proteomes" id="UP000006469">
    <property type="component" value="Plasmid pHM300"/>
</dbReference>
<evidence type="ECO:0000313" key="3">
    <source>
        <dbReference type="EMBL" id="EMA05349.1"/>
    </source>
</evidence>
<evidence type="ECO:0000313" key="4">
    <source>
        <dbReference type="Proteomes" id="UP000006469"/>
    </source>
</evidence>
<organism evidence="2 4">
    <name type="scientific">Haloferax mediterranei (strain ATCC 33500 / DSM 1411 / JCM 8866 / NBRC 14739 / NCIMB 2177 / R-4)</name>
    <name type="common">Halobacterium mediterranei</name>
    <dbReference type="NCBI Taxonomy" id="523841"/>
    <lineage>
        <taxon>Archaea</taxon>
        <taxon>Methanobacteriati</taxon>
        <taxon>Methanobacteriota</taxon>
        <taxon>Stenosarchaea group</taxon>
        <taxon>Halobacteria</taxon>
        <taxon>Halobacteriales</taxon>
        <taxon>Haloferacaceae</taxon>
        <taxon>Haloferax</taxon>
    </lineage>
</organism>
<reference evidence="2" key="1">
    <citation type="journal article" date="2012" name="Appl. Environ. Microbiol.">
        <title>Identification of the haloarchaeal phasin (PhaP) that functions in polyhydroxyalkanoate accumulation and granule formation in Haloferax mediterranei.</title>
        <authorList>
            <person name="Cai S."/>
            <person name="Cai L."/>
            <person name="Liu H."/>
            <person name="Liu X."/>
            <person name="Han J."/>
            <person name="Zhou J."/>
            <person name="Xiang H."/>
        </authorList>
    </citation>
    <scope>NUCLEOTIDE SEQUENCE</scope>
    <source>
        <strain evidence="2">CGMCC 1.2087</strain>
    </source>
</reference>
<sequence length="51" mass="5652">MAEPAELLSALIVLEFVVVAAVVFLLVPIEAAVSLIPLFLLFSFVLYKYLR</sequence>
<reference evidence="2 4" key="2">
    <citation type="journal article" date="2012" name="J. Bacteriol.">
        <title>Complete genome sequence of the metabolically versatile halophilic archaeon Haloferax mediterranei, a poly(3-hydroxybutyrate-co-3-hydroxyvalerate) producer.</title>
        <authorList>
            <person name="Han J."/>
            <person name="Zhang F."/>
            <person name="Hou J."/>
            <person name="Liu X."/>
            <person name="Li M."/>
            <person name="Liu H."/>
            <person name="Cai L."/>
            <person name="Zhang B."/>
            <person name="Chen Y."/>
            <person name="Zhou J."/>
            <person name="Hu S."/>
            <person name="Xiang H."/>
        </authorList>
    </citation>
    <scope>NUCLEOTIDE SEQUENCE [LARGE SCALE GENOMIC DNA]</scope>
    <source>
        <strain evidence="4">ATCC 33500 / DSM 1411 / JCM 8866 / NBRC 14739 / NCIMB 2177 / R-4</strain>
        <strain evidence="2">CGMCC 1.2087</strain>
        <plasmid evidence="4">pHM300</plasmid>
    </source>
</reference>
<dbReference type="EMBL" id="AOLO01000001">
    <property type="protein sequence ID" value="EMA05349.1"/>
    <property type="molecule type" value="Genomic_DNA"/>
</dbReference>
<geneLocation type="plasmid" evidence="2 4">
    <name>pHM300</name>
</geneLocation>
<dbReference type="KEGG" id="hme:HFX_5023"/>
<keyword evidence="2" id="KW-0614">Plasmid</keyword>
<protein>
    <submittedName>
        <fullName evidence="2">Uncharacterized protein</fullName>
    </submittedName>
</protein>
<feature type="transmembrane region" description="Helical" evidence="1">
    <location>
        <begin position="32"/>
        <end position="50"/>
    </location>
</feature>